<name>A0ABP0TBU6_9BRYO</name>
<dbReference type="Proteomes" id="UP001497512">
    <property type="component" value="Chromosome 1"/>
</dbReference>
<gene>
    <name evidence="1" type="ORF">CSSPTR1EN2_LOCUS1564</name>
</gene>
<accession>A0ABP0TBU6</accession>
<dbReference type="EMBL" id="OZ019893">
    <property type="protein sequence ID" value="CAK9191785.1"/>
    <property type="molecule type" value="Genomic_DNA"/>
</dbReference>
<evidence type="ECO:0000313" key="1">
    <source>
        <dbReference type="EMBL" id="CAK9191785.1"/>
    </source>
</evidence>
<organism evidence="1 2">
    <name type="scientific">Sphagnum troendelagicum</name>
    <dbReference type="NCBI Taxonomy" id="128251"/>
    <lineage>
        <taxon>Eukaryota</taxon>
        <taxon>Viridiplantae</taxon>
        <taxon>Streptophyta</taxon>
        <taxon>Embryophyta</taxon>
        <taxon>Bryophyta</taxon>
        <taxon>Sphagnophytina</taxon>
        <taxon>Sphagnopsida</taxon>
        <taxon>Sphagnales</taxon>
        <taxon>Sphagnaceae</taxon>
        <taxon>Sphagnum</taxon>
    </lineage>
</organism>
<proteinExistence type="predicted"/>
<sequence>MIVQERSGFVARDPSLSRLLRQGSRMYAGEQFLAKALSLLQPFEQLVYSSSGQCPRDLGSREAAARSAAVLNIVIYTLAQGKLQLYRRRF</sequence>
<protein>
    <submittedName>
        <fullName evidence="1">Uncharacterized protein</fullName>
    </submittedName>
</protein>
<keyword evidence="2" id="KW-1185">Reference proteome</keyword>
<evidence type="ECO:0000313" key="2">
    <source>
        <dbReference type="Proteomes" id="UP001497512"/>
    </source>
</evidence>
<reference evidence="1 2" key="1">
    <citation type="submission" date="2024-02" db="EMBL/GenBank/DDBJ databases">
        <authorList>
            <consortium name="ELIXIR-Norway"/>
            <consortium name="Elixir Norway"/>
        </authorList>
    </citation>
    <scope>NUCLEOTIDE SEQUENCE [LARGE SCALE GENOMIC DNA]</scope>
</reference>